<dbReference type="STRING" id="578458.D8Q9F0"/>
<dbReference type="OMA" id="YRACEAC"/>
<dbReference type="OrthoDB" id="3235673at2759"/>
<dbReference type="GeneID" id="9588322"/>
<dbReference type="HOGENOM" id="CLU_033082_1_2_1"/>
<protein>
    <recommendedName>
        <fullName evidence="4">BTB domain-containing protein</fullName>
    </recommendedName>
</protein>
<dbReference type="KEGG" id="scm:SCHCO_02583489"/>
<sequence>MISTEELSTNRHSSVPGISESASSLDKSRSALQQISRHPKLSFSDGNLAIVCGKQYFLVHQGLLSRHSPLLATATESLDPATTPMIEGRPVLDLAEDADDMYFFLTALYDGIGGLTVRPDTFECVSALLRLSKKYEVQHVHDGLYPGLTTMWPRTLEGWERREAASTNAEGIYEPRLTIPHPIPTINLARSIGALELLPSAFYDLCRASPSDAASGHVSLTTGKKHELGNEDLMEVLKGREHASRFLSTFIVRYLEGRAPSPNCLYAQRQDPVLRRACQAAFEAVTFDILRDVNGVVVHRSSDPLFAMLDADLMQARADTPAFRTCEACHEEFGLVVDAARDEFWRIMPKWFGLDVPGWD</sequence>
<dbReference type="EMBL" id="GL377308">
    <property type="protein sequence ID" value="EFI95643.1"/>
    <property type="molecule type" value="Genomic_DNA"/>
</dbReference>
<dbReference type="VEuPathDB" id="FungiDB:SCHCODRAFT_02583489"/>
<proteinExistence type="predicted"/>
<organism evidence="3">
    <name type="scientific">Schizophyllum commune (strain H4-8 / FGSC 9210)</name>
    <name type="common">Split gill fungus</name>
    <dbReference type="NCBI Taxonomy" id="578458"/>
    <lineage>
        <taxon>Eukaryota</taxon>
        <taxon>Fungi</taxon>
        <taxon>Dikarya</taxon>
        <taxon>Basidiomycota</taxon>
        <taxon>Agaricomycotina</taxon>
        <taxon>Agaricomycetes</taxon>
        <taxon>Agaricomycetidae</taxon>
        <taxon>Agaricales</taxon>
        <taxon>Schizophyllaceae</taxon>
        <taxon>Schizophyllum</taxon>
    </lineage>
</organism>
<dbReference type="Proteomes" id="UP000007431">
    <property type="component" value="Unassembled WGS sequence"/>
</dbReference>
<dbReference type="AlphaFoldDB" id="D8Q9F0"/>
<gene>
    <name evidence="2" type="ORF">SCHCODRAFT_57305</name>
</gene>
<keyword evidence="3" id="KW-1185">Reference proteome</keyword>
<evidence type="ECO:0000256" key="1">
    <source>
        <dbReference type="SAM" id="MobiDB-lite"/>
    </source>
</evidence>
<reference evidence="2 3" key="1">
    <citation type="journal article" date="2010" name="Nat. Biotechnol.">
        <title>Genome sequence of the model mushroom Schizophyllum commune.</title>
        <authorList>
            <person name="Ohm R.A."/>
            <person name="de Jong J.F."/>
            <person name="Lugones L.G."/>
            <person name="Aerts A."/>
            <person name="Kothe E."/>
            <person name="Stajich J.E."/>
            <person name="de Vries R.P."/>
            <person name="Record E."/>
            <person name="Levasseur A."/>
            <person name="Baker S.E."/>
            <person name="Bartholomew K.A."/>
            <person name="Coutinho P.M."/>
            <person name="Erdmann S."/>
            <person name="Fowler T.J."/>
            <person name="Gathman A.C."/>
            <person name="Lombard V."/>
            <person name="Henrissat B."/>
            <person name="Knabe N."/>
            <person name="Kuees U."/>
            <person name="Lilly W.W."/>
            <person name="Lindquist E."/>
            <person name="Lucas S."/>
            <person name="Magnuson J.K."/>
            <person name="Piumi F."/>
            <person name="Raudaskoski M."/>
            <person name="Salamov A."/>
            <person name="Schmutz J."/>
            <person name="Schwarze F.W.M.R."/>
            <person name="vanKuyk P.A."/>
            <person name="Horton J.S."/>
            <person name="Grigoriev I.V."/>
            <person name="Woesten H.A.B."/>
        </authorList>
    </citation>
    <scope>NUCLEOTIDE SEQUENCE [LARGE SCALE GENOMIC DNA]</scope>
    <source>
        <strain evidence="3">H4-8 / FGSC 9210</strain>
    </source>
</reference>
<evidence type="ECO:0000313" key="2">
    <source>
        <dbReference type="EMBL" id="EFI95643.1"/>
    </source>
</evidence>
<evidence type="ECO:0008006" key="4">
    <source>
        <dbReference type="Google" id="ProtNLM"/>
    </source>
</evidence>
<feature type="region of interest" description="Disordered" evidence="1">
    <location>
        <begin position="1"/>
        <end position="25"/>
    </location>
</feature>
<accession>D8Q9F0</accession>
<dbReference type="eggNOG" id="ENOG502SJ61">
    <property type="taxonomic scope" value="Eukaryota"/>
</dbReference>
<feature type="compositionally biased region" description="Polar residues" evidence="1">
    <location>
        <begin position="1"/>
        <end position="13"/>
    </location>
</feature>
<dbReference type="RefSeq" id="XP_003030546.1">
    <property type="nucleotide sequence ID" value="XM_003030500.1"/>
</dbReference>
<dbReference type="InParanoid" id="D8Q9F0"/>
<name>D8Q9F0_SCHCM</name>
<evidence type="ECO:0000313" key="3">
    <source>
        <dbReference type="Proteomes" id="UP000007431"/>
    </source>
</evidence>